<evidence type="ECO:0000313" key="4">
    <source>
        <dbReference type="EMBL" id="AQT41831.1"/>
    </source>
</evidence>
<keyword evidence="2" id="KW-0732">Signal</keyword>
<feature type="domain" description="Cell wall hydrolase SleB" evidence="3">
    <location>
        <begin position="59"/>
        <end position="157"/>
    </location>
</feature>
<dbReference type="Proteomes" id="UP000189660">
    <property type="component" value="Chromosome"/>
</dbReference>
<reference evidence="4 5" key="1">
    <citation type="submission" date="2016-11" db="EMBL/GenBank/DDBJ databases">
        <title>Comparative genomics of Bartonella apis.</title>
        <authorList>
            <person name="Engel P."/>
        </authorList>
    </citation>
    <scope>NUCLEOTIDE SEQUENCE [LARGE SCALE GENOMIC DNA]</scope>
    <source>
        <strain evidence="4 5">BBC0178</strain>
    </source>
</reference>
<organism evidence="4 5">
    <name type="scientific">Bartonella apihabitans</name>
    <dbReference type="NCBI Taxonomy" id="2750929"/>
    <lineage>
        <taxon>Bacteria</taxon>
        <taxon>Pseudomonadati</taxon>
        <taxon>Pseudomonadota</taxon>
        <taxon>Alphaproteobacteria</taxon>
        <taxon>Hyphomicrobiales</taxon>
        <taxon>Bartonellaceae</taxon>
        <taxon>Bartonella</taxon>
    </lineage>
</organism>
<accession>A0A1U9M8N6</accession>
<gene>
    <name evidence="4" type="ORF">BBC0178_003260</name>
</gene>
<feature type="chain" id="PRO_5012234071" evidence="2">
    <location>
        <begin position="24"/>
        <end position="343"/>
    </location>
</feature>
<feature type="compositionally biased region" description="Polar residues" evidence="1">
    <location>
        <begin position="309"/>
        <end position="318"/>
    </location>
</feature>
<dbReference type="EMBL" id="CP015820">
    <property type="protein sequence ID" value="AQT41831.1"/>
    <property type="molecule type" value="Genomic_DNA"/>
</dbReference>
<evidence type="ECO:0000256" key="2">
    <source>
        <dbReference type="SAM" id="SignalP"/>
    </source>
</evidence>
<protein>
    <submittedName>
        <fullName evidence="4">Cell Wall Hydrolase</fullName>
    </submittedName>
</protein>
<evidence type="ECO:0000259" key="3">
    <source>
        <dbReference type="Pfam" id="PF07486"/>
    </source>
</evidence>
<dbReference type="Gene3D" id="1.10.10.2520">
    <property type="entry name" value="Cell wall hydrolase SleB, domain 1"/>
    <property type="match status" value="1"/>
</dbReference>
<feature type="region of interest" description="Disordered" evidence="1">
    <location>
        <begin position="303"/>
        <end position="343"/>
    </location>
</feature>
<dbReference type="OrthoDB" id="8433080at2"/>
<dbReference type="InterPro" id="IPR011105">
    <property type="entry name" value="Cell_wall_hydrolase_SleB"/>
</dbReference>
<dbReference type="PROSITE" id="PS51257">
    <property type="entry name" value="PROKAR_LIPOPROTEIN"/>
    <property type="match status" value="1"/>
</dbReference>
<keyword evidence="4" id="KW-0378">Hydrolase</keyword>
<dbReference type="KEGG" id="bapa:BBC0178_003260"/>
<sequence length="343" mass="36723">MKKLRWASTAAIMLAPLVVTGCASNHLFGHKNTNQPAPFPLTERTCLMRAMYFESNRSSRDGMIAVGTVVMNRVNSTAYPKTICGVVGQPNQFAPGVLTKPMSEPAAMARAGEAADAVLRGERAKKSKNAMFFHTAGLTFPYKNIHYVQVAGGNAFYEKRGRNGELQVPANDAPYDVAFAFAQEKNGNAPQFTTPGRGAQPVAPKAVSEPAPALPVKTAPTSEPVMIAQAQPVPVEAKPFSSQKSVATHQTNTVVADAKPAASHAKPVAKVEEPYLPFQTAPTPAPKQVMVADAHYNYAPKPAARSVDHTQTGSTTVGYPTPSKEKIDEIGAILQKQDKNKRF</sequence>
<keyword evidence="5" id="KW-1185">Reference proteome</keyword>
<dbReference type="GO" id="GO:0016787">
    <property type="term" value="F:hydrolase activity"/>
    <property type="evidence" value="ECO:0007669"/>
    <property type="project" value="UniProtKB-KW"/>
</dbReference>
<evidence type="ECO:0000256" key="1">
    <source>
        <dbReference type="SAM" id="MobiDB-lite"/>
    </source>
</evidence>
<dbReference type="InterPro" id="IPR042047">
    <property type="entry name" value="SleB_dom1"/>
</dbReference>
<dbReference type="Pfam" id="PF07486">
    <property type="entry name" value="Hydrolase_2"/>
    <property type="match status" value="1"/>
</dbReference>
<feature type="signal peptide" evidence="2">
    <location>
        <begin position="1"/>
        <end position="23"/>
    </location>
</feature>
<dbReference type="RefSeq" id="WP_078038975.1">
    <property type="nucleotide sequence ID" value="NZ_CP015820.1"/>
</dbReference>
<dbReference type="AlphaFoldDB" id="A0A1U9M8N6"/>
<evidence type="ECO:0000313" key="5">
    <source>
        <dbReference type="Proteomes" id="UP000189660"/>
    </source>
</evidence>
<proteinExistence type="predicted"/>
<name>A0A1U9M8N6_9HYPH</name>